<gene>
    <name evidence="3" type="primary">N7BML</name>
    <name evidence="3" type="ORF">LSUE1_G006012</name>
</gene>
<dbReference type="PANTHER" id="PTHR32470:SF2">
    <property type="entry name" value="NADH DEHYDROGENASE [UBIQUINONE] 1 ALPHA SUBCOMPLEX ASSEMBLY FACTOR 2"/>
    <property type="match status" value="1"/>
</dbReference>
<dbReference type="GO" id="GO:0032981">
    <property type="term" value="P:mitochondrial respiratory chain complex I assembly"/>
    <property type="evidence" value="ECO:0007669"/>
    <property type="project" value="TreeGrafter"/>
</dbReference>
<comment type="caution">
    <text evidence="3">The sequence shown here is derived from an EMBL/GenBank/DDBJ whole genome shotgun (WGS) entry which is preliminary data.</text>
</comment>
<feature type="compositionally biased region" description="Basic and acidic residues" evidence="2">
    <location>
        <begin position="202"/>
        <end position="242"/>
    </location>
</feature>
<accession>A0A8T9C7N3</accession>
<keyword evidence="4" id="KW-1185">Reference proteome</keyword>
<evidence type="ECO:0000256" key="1">
    <source>
        <dbReference type="ARBA" id="ARBA00007355"/>
    </source>
</evidence>
<dbReference type="PANTHER" id="PTHR32470">
    <property type="entry name" value="ADH DEHYDROGENASE [UBIQUINONE] 1 ALPHA SUBCOMPLEX ASSEMBLY FACTOR 2"/>
    <property type="match status" value="1"/>
</dbReference>
<dbReference type="GO" id="GO:0045271">
    <property type="term" value="C:respiratory chain complex I"/>
    <property type="evidence" value="ECO:0007669"/>
    <property type="project" value="InterPro"/>
</dbReference>
<evidence type="ECO:0000256" key="2">
    <source>
        <dbReference type="SAM" id="MobiDB-lite"/>
    </source>
</evidence>
<organism evidence="3 4">
    <name type="scientific">Lachnellula suecica</name>
    <dbReference type="NCBI Taxonomy" id="602035"/>
    <lineage>
        <taxon>Eukaryota</taxon>
        <taxon>Fungi</taxon>
        <taxon>Dikarya</taxon>
        <taxon>Ascomycota</taxon>
        <taxon>Pezizomycotina</taxon>
        <taxon>Leotiomycetes</taxon>
        <taxon>Helotiales</taxon>
        <taxon>Lachnaceae</taxon>
        <taxon>Lachnellula</taxon>
    </lineage>
</organism>
<dbReference type="InterPro" id="IPR052618">
    <property type="entry name" value="ComplexI_NDUFA12"/>
</dbReference>
<proteinExistence type="inferred from homology"/>
<dbReference type="InterPro" id="IPR007763">
    <property type="entry name" value="NDUFA12"/>
</dbReference>
<evidence type="ECO:0000313" key="4">
    <source>
        <dbReference type="Proteomes" id="UP000469558"/>
    </source>
</evidence>
<dbReference type="GO" id="GO:0005739">
    <property type="term" value="C:mitochondrion"/>
    <property type="evidence" value="ECO:0007669"/>
    <property type="project" value="TreeGrafter"/>
</dbReference>
<dbReference type="AlphaFoldDB" id="A0A8T9C7N3"/>
<reference evidence="3 4" key="1">
    <citation type="submission" date="2018-05" db="EMBL/GenBank/DDBJ databases">
        <title>Genome sequencing and assembly of the regulated plant pathogen Lachnellula willkommii and related sister species for the development of diagnostic species identification markers.</title>
        <authorList>
            <person name="Giroux E."/>
            <person name="Bilodeau G."/>
        </authorList>
    </citation>
    <scope>NUCLEOTIDE SEQUENCE [LARGE SCALE GENOMIC DNA]</scope>
    <source>
        <strain evidence="3 4">CBS 268.59</strain>
    </source>
</reference>
<evidence type="ECO:0000313" key="3">
    <source>
        <dbReference type="EMBL" id="TVY80437.1"/>
    </source>
</evidence>
<dbReference type="Pfam" id="PF05071">
    <property type="entry name" value="NDUFA12"/>
    <property type="match status" value="1"/>
</dbReference>
<protein>
    <submittedName>
        <fullName evidence="3">NADH-ubiquinone oxidoreductase assembly factor N7BML</fullName>
    </submittedName>
</protein>
<comment type="similarity">
    <text evidence="1">Belongs to the complex I NDUFA12 subunit family.</text>
</comment>
<sequence length="256" mass="28901">MSLKPLGPIRKAWYQWKSLRWVPGRKKFLVGECPVLLLPQVSILSASSWMQPSVITTTILLTAWHSAGLDLQGNTFWEFRDTLSSHQHRMRRIAQYPPSTHHSDINISPQWHQWLRHTRTDAPSLTEQSQDLIRQENLKVLAAAADARWASKPSFLDAPRQARGQPVPTLEGGSLQSHTESPVPGKGENAASKPEEPQVPDGARHRLNERRKQDKSAEATKEVKVKEDPWKQARGGPSEEWKPAAWDGMSTPTRRG</sequence>
<dbReference type="OrthoDB" id="10255576at2759"/>
<dbReference type="EMBL" id="QGMK01000684">
    <property type="protein sequence ID" value="TVY80437.1"/>
    <property type="molecule type" value="Genomic_DNA"/>
</dbReference>
<feature type="region of interest" description="Disordered" evidence="2">
    <location>
        <begin position="154"/>
        <end position="256"/>
    </location>
</feature>
<name>A0A8T9C7N3_9HELO</name>
<dbReference type="Proteomes" id="UP000469558">
    <property type="component" value="Unassembled WGS sequence"/>
</dbReference>